<gene>
    <name evidence="2" type="ORF">S06H3_50786</name>
</gene>
<dbReference type="PANTHER" id="PTHR43777">
    <property type="entry name" value="MOLYBDENUM COFACTOR CYTIDYLYLTRANSFERASE"/>
    <property type="match status" value="1"/>
</dbReference>
<feature type="domain" description="MobA-like NTP transferase" evidence="1">
    <location>
        <begin position="4"/>
        <end position="163"/>
    </location>
</feature>
<dbReference type="Pfam" id="PF12804">
    <property type="entry name" value="NTP_transf_3"/>
    <property type="match status" value="1"/>
</dbReference>
<name>X1PPD4_9ZZZZ</name>
<reference evidence="2" key="1">
    <citation type="journal article" date="2014" name="Front. Microbiol.">
        <title>High frequency of phylogenetically diverse reductive dehalogenase-homologous genes in deep subseafloor sedimentary metagenomes.</title>
        <authorList>
            <person name="Kawai M."/>
            <person name="Futagami T."/>
            <person name="Toyoda A."/>
            <person name="Takaki Y."/>
            <person name="Nishi S."/>
            <person name="Hori S."/>
            <person name="Arai W."/>
            <person name="Tsubouchi T."/>
            <person name="Morono Y."/>
            <person name="Uchiyama I."/>
            <person name="Ito T."/>
            <person name="Fujiyama A."/>
            <person name="Inagaki F."/>
            <person name="Takami H."/>
        </authorList>
    </citation>
    <scope>NUCLEOTIDE SEQUENCE</scope>
    <source>
        <strain evidence="2">Expedition CK06-06</strain>
    </source>
</reference>
<dbReference type="CDD" id="cd04182">
    <property type="entry name" value="GT_2_like_f"/>
    <property type="match status" value="1"/>
</dbReference>
<evidence type="ECO:0000313" key="2">
    <source>
        <dbReference type="EMBL" id="GAI32744.1"/>
    </source>
</evidence>
<dbReference type="InterPro" id="IPR029044">
    <property type="entry name" value="Nucleotide-diphossugar_trans"/>
</dbReference>
<evidence type="ECO:0000259" key="1">
    <source>
        <dbReference type="Pfam" id="PF12804"/>
    </source>
</evidence>
<organism evidence="2">
    <name type="scientific">marine sediment metagenome</name>
    <dbReference type="NCBI Taxonomy" id="412755"/>
    <lineage>
        <taxon>unclassified sequences</taxon>
        <taxon>metagenomes</taxon>
        <taxon>ecological metagenomes</taxon>
    </lineage>
</organism>
<dbReference type="Gene3D" id="3.90.550.10">
    <property type="entry name" value="Spore Coat Polysaccharide Biosynthesis Protein SpsA, Chain A"/>
    <property type="match status" value="1"/>
</dbReference>
<comment type="caution">
    <text evidence="2">The sequence shown here is derived from an EMBL/GenBank/DDBJ whole genome shotgun (WGS) entry which is preliminary data.</text>
</comment>
<dbReference type="SUPFAM" id="SSF53448">
    <property type="entry name" value="Nucleotide-diphospho-sugar transferases"/>
    <property type="match status" value="1"/>
</dbReference>
<sequence>MINAIILAAGESKRMGKLKPLLRFKDKTFLDEIISVLKLSDVDRITVVLGAEAQTIKKSVDLSGTNIVVNKEYQKGQLSSLIAGIEDVPEETKAILVCLVDTPFINREVVNQIISKFRETNNPIIVPVFNKERGHPTLFSRSLFNELANAPEEQGARYVIYSNEEKILELETCESGILIGIDTPEDYKFYFGANP</sequence>
<dbReference type="AlphaFoldDB" id="X1PPD4"/>
<accession>X1PPD4</accession>
<dbReference type="GO" id="GO:0016779">
    <property type="term" value="F:nucleotidyltransferase activity"/>
    <property type="evidence" value="ECO:0007669"/>
    <property type="project" value="UniProtKB-ARBA"/>
</dbReference>
<dbReference type="EMBL" id="BARV01032183">
    <property type="protein sequence ID" value="GAI32744.1"/>
    <property type="molecule type" value="Genomic_DNA"/>
</dbReference>
<proteinExistence type="predicted"/>
<dbReference type="PANTHER" id="PTHR43777:SF1">
    <property type="entry name" value="MOLYBDENUM COFACTOR CYTIDYLYLTRANSFERASE"/>
    <property type="match status" value="1"/>
</dbReference>
<protein>
    <recommendedName>
        <fullName evidence="1">MobA-like NTP transferase domain-containing protein</fullName>
    </recommendedName>
</protein>
<dbReference type="InterPro" id="IPR025877">
    <property type="entry name" value="MobA-like_NTP_Trfase"/>
</dbReference>